<name>A0A921GG57_9ACTN</name>
<evidence type="ECO:0000313" key="5">
    <source>
        <dbReference type="EMBL" id="HJF45590.1"/>
    </source>
</evidence>
<evidence type="ECO:0000256" key="3">
    <source>
        <dbReference type="ARBA" id="ARBA00023163"/>
    </source>
</evidence>
<dbReference type="Pfam" id="PF12802">
    <property type="entry name" value="MarR_2"/>
    <property type="match status" value="1"/>
</dbReference>
<evidence type="ECO:0000256" key="1">
    <source>
        <dbReference type="ARBA" id="ARBA00023015"/>
    </source>
</evidence>
<dbReference type="PANTHER" id="PTHR33164:SF43">
    <property type="entry name" value="HTH-TYPE TRANSCRIPTIONAL REPRESSOR YETL"/>
    <property type="match status" value="1"/>
</dbReference>
<dbReference type="SUPFAM" id="SSF46785">
    <property type="entry name" value="Winged helix' DNA-binding domain"/>
    <property type="match status" value="1"/>
</dbReference>
<comment type="caution">
    <text evidence="5">The sequence shown here is derived from an EMBL/GenBank/DDBJ whole genome shotgun (WGS) entry which is preliminary data.</text>
</comment>
<dbReference type="InterPro" id="IPR000835">
    <property type="entry name" value="HTH_MarR-typ"/>
</dbReference>
<dbReference type="PRINTS" id="PR00598">
    <property type="entry name" value="HTHMARR"/>
</dbReference>
<dbReference type="Proteomes" id="UP000697330">
    <property type="component" value="Unassembled WGS sequence"/>
</dbReference>
<organism evidence="5 6">
    <name type="scientific">Thermophilibacter provencensis</name>
    <dbReference type="NCBI Taxonomy" id="1852386"/>
    <lineage>
        <taxon>Bacteria</taxon>
        <taxon>Bacillati</taxon>
        <taxon>Actinomycetota</taxon>
        <taxon>Coriobacteriia</taxon>
        <taxon>Coriobacteriales</taxon>
        <taxon>Atopobiaceae</taxon>
        <taxon>Thermophilibacter</taxon>
    </lineage>
</organism>
<feature type="domain" description="HTH marR-type" evidence="4">
    <location>
        <begin position="7"/>
        <end position="140"/>
    </location>
</feature>
<dbReference type="PROSITE" id="PS01117">
    <property type="entry name" value="HTH_MARR_1"/>
    <property type="match status" value="1"/>
</dbReference>
<dbReference type="InterPro" id="IPR000524">
    <property type="entry name" value="Tscrpt_reg_HTH_GntR"/>
</dbReference>
<reference evidence="5" key="2">
    <citation type="submission" date="2021-09" db="EMBL/GenBank/DDBJ databases">
        <authorList>
            <person name="Gilroy R."/>
        </authorList>
    </citation>
    <scope>NUCLEOTIDE SEQUENCE</scope>
    <source>
        <strain evidence="5">CHK124-7917</strain>
    </source>
</reference>
<keyword evidence="2" id="KW-0238">DNA-binding</keyword>
<evidence type="ECO:0000256" key="2">
    <source>
        <dbReference type="ARBA" id="ARBA00023125"/>
    </source>
</evidence>
<dbReference type="SMART" id="SM00347">
    <property type="entry name" value="HTH_MARR"/>
    <property type="match status" value="1"/>
</dbReference>
<proteinExistence type="predicted"/>
<dbReference type="GO" id="GO:0006950">
    <property type="term" value="P:response to stress"/>
    <property type="evidence" value="ECO:0007669"/>
    <property type="project" value="TreeGrafter"/>
</dbReference>
<dbReference type="AlphaFoldDB" id="A0A921GG57"/>
<dbReference type="GO" id="GO:0003677">
    <property type="term" value="F:DNA binding"/>
    <property type="evidence" value="ECO:0007669"/>
    <property type="project" value="UniProtKB-KW"/>
</dbReference>
<dbReference type="InterPro" id="IPR036390">
    <property type="entry name" value="WH_DNA-bd_sf"/>
</dbReference>
<keyword evidence="1" id="KW-0805">Transcription regulation</keyword>
<sequence length="156" mass="17400">METNEPEVTSARQLDVLYQKTDKVYYELARGCGLSETAYWILYAVEVSGGSATQARIAEEFSYSRQTVNSALKTLEARGLVELASSEGDRRSKVVSLTPEGRAFADERILPAIEAEDRAFGTLLPEERAEFLRLADAYARAIDDELTRLRERGATE</sequence>
<dbReference type="PRINTS" id="PR00035">
    <property type="entry name" value="HTHGNTR"/>
</dbReference>
<dbReference type="PANTHER" id="PTHR33164">
    <property type="entry name" value="TRANSCRIPTIONAL REGULATOR, MARR FAMILY"/>
    <property type="match status" value="1"/>
</dbReference>
<dbReference type="RefSeq" id="WP_274959330.1">
    <property type="nucleotide sequence ID" value="NZ_DYWQ01000109.1"/>
</dbReference>
<keyword evidence="3" id="KW-0804">Transcription</keyword>
<dbReference type="PROSITE" id="PS50995">
    <property type="entry name" value="HTH_MARR_2"/>
    <property type="match status" value="1"/>
</dbReference>
<gene>
    <name evidence="5" type="ORF">K8U72_07405</name>
</gene>
<evidence type="ECO:0000259" key="4">
    <source>
        <dbReference type="PROSITE" id="PS50995"/>
    </source>
</evidence>
<dbReference type="Gene3D" id="1.10.10.10">
    <property type="entry name" value="Winged helix-like DNA-binding domain superfamily/Winged helix DNA-binding domain"/>
    <property type="match status" value="1"/>
</dbReference>
<accession>A0A921GG57</accession>
<dbReference type="InterPro" id="IPR036388">
    <property type="entry name" value="WH-like_DNA-bd_sf"/>
</dbReference>
<protein>
    <submittedName>
        <fullName evidence="5">MarR family transcriptional regulator</fullName>
    </submittedName>
</protein>
<reference evidence="5" key="1">
    <citation type="journal article" date="2021" name="PeerJ">
        <title>Extensive microbial diversity within the chicken gut microbiome revealed by metagenomics and culture.</title>
        <authorList>
            <person name="Gilroy R."/>
            <person name="Ravi A."/>
            <person name="Getino M."/>
            <person name="Pursley I."/>
            <person name="Horton D.L."/>
            <person name="Alikhan N.F."/>
            <person name="Baker D."/>
            <person name="Gharbi K."/>
            <person name="Hall N."/>
            <person name="Watson M."/>
            <person name="Adriaenssens E.M."/>
            <person name="Foster-Nyarko E."/>
            <person name="Jarju S."/>
            <person name="Secka A."/>
            <person name="Antonio M."/>
            <person name="Oren A."/>
            <person name="Chaudhuri R.R."/>
            <person name="La Ragione R."/>
            <person name="Hildebrand F."/>
            <person name="Pallen M.J."/>
        </authorList>
    </citation>
    <scope>NUCLEOTIDE SEQUENCE</scope>
    <source>
        <strain evidence="5">CHK124-7917</strain>
    </source>
</reference>
<dbReference type="InterPro" id="IPR023187">
    <property type="entry name" value="Tscrpt_reg_MarR-type_CS"/>
</dbReference>
<dbReference type="GO" id="GO:0003700">
    <property type="term" value="F:DNA-binding transcription factor activity"/>
    <property type="evidence" value="ECO:0007669"/>
    <property type="project" value="InterPro"/>
</dbReference>
<dbReference type="InterPro" id="IPR039422">
    <property type="entry name" value="MarR/SlyA-like"/>
</dbReference>
<evidence type="ECO:0000313" key="6">
    <source>
        <dbReference type="Proteomes" id="UP000697330"/>
    </source>
</evidence>
<dbReference type="EMBL" id="DYWQ01000109">
    <property type="protein sequence ID" value="HJF45590.1"/>
    <property type="molecule type" value="Genomic_DNA"/>
</dbReference>